<protein>
    <submittedName>
        <fullName evidence="3">Aldolase</fullName>
    </submittedName>
</protein>
<keyword evidence="4" id="KW-1185">Reference proteome</keyword>
<feature type="domain" description="Class II aldolase/adducin N-terminal" evidence="2">
    <location>
        <begin position="34"/>
        <end position="213"/>
    </location>
</feature>
<evidence type="ECO:0000313" key="3">
    <source>
        <dbReference type="EMBL" id="NYT35764.1"/>
    </source>
</evidence>
<dbReference type="GO" id="GO:0005856">
    <property type="term" value="C:cytoskeleton"/>
    <property type="evidence" value="ECO:0007669"/>
    <property type="project" value="TreeGrafter"/>
</dbReference>
<dbReference type="GO" id="GO:0051015">
    <property type="term" value="F:actin filament binding"/>
    <property type="evidence" value="ECO:0007669"/>
    <property type="project" value="TreeGrafter"/>
</dbReference>
<dbReference type="InterPro" id="IPR036409">
    <property type="entry name" value="Aldolase_II/adducin_N_sf"/>
</dbReference>
<evidence type="ECO:0000259" key="2">
    <source>
        <dbReference type="SMART" id="SM01007"/>
    </source>
</evidence>
<organism evidence="3 4">
    <name type="scientific">Allopusillimonas soli</name>
    <dbReference type="NCBI Taxonomy" id="659016"/>
    <lineage>
        <taxon>Bacteria</taxon>
        <taxon>Pseudomonadati</taxon>
        <taxon>Pseudomonadota</taxon>
        <taxon>Betaproteobacteria</taxon>
        <taxon>Burkholderiales</taxon>
        <taxon>Alcaligenaceae</taxon>
        <taxon>Allopusillimonas</taxon>
    </lineage>
</organism>
<dbReference type="NCBIfam" id="NF005484">
    <property type="entry name" value="PRK07090.1"/>
    <property type="match status" value="1"/>
</dbReference>
<dbReference type="InterPro" id="IPR001303">
    <property type="entry name" value="Aldolase_II/adducin_N"/>
</dbReference>
<dbReference type="PANTHER" id="PTHR10672:SF3">
    <property type="entry name" value="PROTEIN HU-LI TAI SHAO"/>
    <property type="match status" value="1"/>
</dbReference>
<name>A0A853F5G6_9BURK</name>
<dbReference type="SUPFAM" id="SSF53639">
    <property type="entry name" value="AraD/HMP-PK domain-like"/>
    <property type="match status" value="1"/>
</dbReference>
<dbReference type="RefSeq" id="WP_129967720.1">
    <property type="nucleotide sequence ID" value="NZ_JACCEW010000001.1"/>
</dbReference>
<sequence length="262" mass="29146">MQPYTPQEKHALKERVDREIEQRAAPTDQWNAAQKMTLACRMLADQGHWHSGLAGQFTARGEEPGTFWTLPFGTGADEARASELILIDEDLHPLDGKSLANPANRFHVWVYRHRPDVQCIVHTHPPATSALSMVGEPLVVAHMDATPFFEDCAYLPEWPGLPIGDDEGQIISEALGDKRAILLANHGLLTVGKSIEEAAVMALWLEQVAALQLKARALGPVKPVPADRARESHDFLVKPRILELTFAYFARRVLRETPDCLD</sequence>
<accession>A0A853F5G6</accession>
<proteinExistence type="inferred from homology"/>
<dbReference type="PANTHER" id="PTHR10672">
    <property type="entry name" value="ADDUCIN"/>
    <property type="match status" value="1"/>
</dbReference>
<dbReference type="Proteomes" id="UP000580517">
    <property type="component" value="Unassembled WGS sequence"/>
</dbReference>
<dbReference type="InterPro" id="IPR051017">
    <property type="entry name" value="Aldolase-II_Adducin_sf"/>
</dbReference>
<dbReference type="OrthoDB" id="5500703at2"/>
<dbReference type="Pfam" id="PF00596">
    <property type="entry name" value="Aldolase_II"/>
    <property type="match status" value="1"/>
</dbReference>
<evidence type="ECO:0000256" key="1">
    <source>
        <dbReference type="ARBA" id="ARBA00037961"/>
    </source>
</evidence>
<dbReference type="EMBL" id="JACCEW010000001">
    <property type="protein sequence ID" value="NYT35764.1"/>
    <property type="molecule type" value="Genomic_DNA"/>
</dbReference>
<comment type="caution">
    <text evidence="3">The sequence shown here is derived from an EMBL/GenBank/DDBJ whole genome shotgun (WGS) entry which is preliminary data.</text>
</comment>
<comment type="similarity">
    <text evidence="1">Belongs to the aldolase class II family.</text>
</comment>
<evidence type="ECO:0000313" key="4">
    <source>
        <dbReference type="Proteomes" id="UP000580517"/>
    </source>
</evidence>
<reference evidence="3 4" key="1">
    <citation type="submission" date="2020-07" db="EMBL/GenBank/DDBJ databases">
        <title>Taxonomic revisions and descriptions of new bacterial species based on genomic comparisons in the high-G+C-content subgroup of the family Alcaligenaceae.</title>
        <authorList>
            <person name="Szabo A."/>
            <person name="Felfoldi T."/>
        </authorList>
    </citation>
    <scope>NUCLEOTIDE SEQUENCE [LARGE SCALE GENOMIC DNA]</scope>
    <source>
        <strain evidence="3 4">DSM 25264</strain>
    </source>
</reference>
<dbReference type="SMART" id="SM01007">
    <property type="entry name" value="Aldolase_II"/>
    <property type="match status" value="1"/>
</dbReference>
<dbReference type="Gene3D" id="3.40.225.10">
    <property type="entry name" value="Class II aldolase/adducin N-terminal domain"/>
    <property type="match status" value="1"/>
</dbReference>
<gene>
    <name evidence="3" type="ORF">H0A68_02680</name>
</gene>
<dbReference type="AlphaFoldDB" id="A0A853F5G6"/>